<dbReference type="Gene3D" id="1.20.58.220">
    <property type="entry name" value="Phosphate transport system protein phou homolog 2, domain 2"/>
    <property type="match status" value="1"/>
</dbReference>
<comment type="subcellular location">
    <subcellularLocation>
        <location evidence="1 7">Cytoplasm</location>
    </subcellularLocation>
</comment>
<keyword evidence="5 7" id="KW-0963">Cytoplasm</keyword>
<evidence type="ECO:0000256" key="2">
    <source>
        <dbReference type="ARBA" id="ARBA00008107"/>
    </source>
</evidence>
<dbReference type="InterPro" id="IPR038078">
    <property type="entry name" value="PhoU-like_sf"/>
</dbReference>
<feature type="domain" description="PhoU" evidence="8">
    <location>
        <begin position="121"/>
        <end position="206"/>
    </location>
</feature>
<feature type="domain" description="PhoU" evidence="8">
    <location>
        <begin position="18"/>
        <end position="106"/>
    </location>
</feature>
<dbReference type="PIRSF" id="PIRSF003107">
    <property type="entry name" value="PhoU"/>
    <property type="match status" value="1"/>
</dbReference>
<dbReference type="OrthoDB" id="9814256at2"/>
<evidence type="ECO:0000313" key="9">
    <source>
        <dbReference type="EMBL" id="SJZ35872.1"/>
    </source>
</evidence>
<evidence type="ECO:0000259" key="8">
    <source>
        <dbReference type="Pfam" id="PF01895"/>
    </source>
</evidence>
<comment type="function">
    <text evidence="7">Plays a role in the regulation of phosphate uptake.</text>
</comment>
<organism evidence="9 10">
    <name type="scientific">Garciella nitratireducens DSM 15102</name>
    <dbReference type="NCBI Taxonomy" id="1121911"/>
    <lineage>
        <taxon>Bacteria</taxon>
        <taxon>Bacillati</taxon>
        <taxon>Bacillota</taxon>
        <taxon>Clostridia</taxon>
        <taxon>Eubacteriales</taxon>
        <taxon>Eubacteriaceae</taxon>
        <taxon>Garciella</taxon>
    </lineage>
</organism>
<keyword evidence="6 7" id="KW-0592">Phosphate transport</keyword>
<evidence type="ECO:0000256" key="3">
    <source>
        <dbReference type="ARBA" id="ARBA00011738"/>
    </source>
</evidence>
<evidence type="ECO:0000256" key="4">
    <source>
        <dbReference type="ARBA" id="ARBA00022448"/>
    </source>
</evidence>
<name>A0A1T4K033_9FIRM</name>
<dbReference type="PANTHER" id="PTHR42930:SF3">
    <property type="entry name" value="PHOSPHATE-SPECIFIC TRANSPORT SYSTEM ACCESSORY PROTEIN PHOU"/>
    <property type="match status" value="1"/>
</dbReference>
<dbReference type="AlphaFoldDB" id="A0A1T4K033"/>
<dbReference type="GO" id="GO:0005737">
    <property type="term" value="C:cytoplasm"/>
    <property type="evidence" value="ECO:0007669"/>
    <property type="project" value="UniProtKB-SubCell"/>
</dbReference>
<gene>
    <name evidence="9" type="ORF">SAMN02745973_00259</name>
</gene>
<reference evidence="9 10" key="1">
    <citation type="submission" date="2017-02" db="EMBL/GenBank/DDBJ databases">
        <authorList>
            <person name="Peterson S.W."/>
        </authorList>
    </citation>
    <scope>NUCLEOTIDE SEQUENCE [LARGE SCALE GENOMIC DNA]</scope>
    <source>
        <strain evidence="9 10">DSM 15102</strain>
    </source>
</reference>
<evidence type="ECO:0000256" key="7">
    <source>
        <dbReference type="PIRNR" id="PIRNR003107"/>
    </source>
</evidence>
<dbReference type="SUPFAM" id="SSF109755">
    <property type="entry name" value="PhoU-like"/>
    <property type="match status" value="1"/>
</dbReference>
<comment type="subunit">
    <text evidence="3 7">Homodimer.</text>
</comment>
<dbReference type="Pfam" id="PF01895">
    <property type="entry name" value="PhoU"/>
    <property type="match status" value="2"/>
</dbReference>
<keyword evidence="4 7" id="KW-0813">Transport</keyword>
<dbReference type="EMBL" id="FUWV01000001">
    <property type="protein sequence ID" value="SJZ35872.1"/>
    <property type="molecule type" value="Genomic_DNA"/>
</dbReference>
<evidence type="ECO:0000256" key="1">
    <source>
        <dbReference type="ARBA" id="ARBA00004496"/>
    </source>
</evidence>
<comment type="similarity">
    <text evidence="2 7">Belongs to the PhoU family.</text>
</comment>
<dbReference type="GO" id="GO:0045936">
    <property type="term" value="P:negative regulation of phosphate metabolic process"/>
    <property type="evidence" value="ECO:0007669"/>
    <property type="project" value="InterPro"/>
</dbReference>
<accession>A0A1T4K033</accession>
<dbReference type="GO" id="GO:0030643">
    <property type="term" value="P:intracellular phosphate ion homeostasis"/>
    <property type="evidence" value="ECO:0007669"/>
    <property type="project" value="InterPro"/>
</dbReference>
<dbReference type="FunFam" id="1.20.58.220:FF:000004">
    <property type="entry name" value="Phosphate-specific transport system accessory protein PhoU"/>
    <property type="match status" value="1"/>
</dbReference>
<dbReference type="GO" id="GO:0006817">
    <property type="term" value="P:phosphate ion transport"/>
    <property type="evidence" value="ECO:0007669"/>
    <property type="project" value="UniProtKB-KW"/>
</dbReference>
<dbReference type="InterPro" id="IPR026022">
    <property type="entry name" value="PhoU_dom"/>
</dbReference>
<evidence type="ECO:0000256" key="6">
    <source>
        <dbReference type="ARBA" id="ARBA00022592"/>
    </source>
</evidence>
<dbReference type="RefSeq" id="WP_087677700.1">
    <property type="nucleotide sequence ID" value="NZ_FUWV01000001.1"/>
</dbReference>
<dbReference type="InterPro" id="IPR028366">
    <property type="entry name" value="PhoU"/>
</dbReference>
<dbReference type="PANTHER" id="PTHR42930">
    <property type="entry name" value="PHOSPHATE-SPECIFIC TRANSPORT SYSTEM ACCESSORY PROTEIN PHOU"/>
    <property type="match status" value="1"/>
</dbReference>
<evidence type="ECO:0000313" key="10">
    <source>
        <dbReference type="Proteomes" id="UP000196365"/>
    </source>
</evidence>
<protein>
    <recommendedName>
        <fullName evidence="7">Phosphate-specific transport system accessory protein PhoU</fullName>
    </recommendedName>
</protein>
<sequence length="219" mass="25438">MTTRSYFDEELKKVHENILLMSAMVEKMLENSIKALKEHNIELGQKVIHDDDAIDRKEIEIQDFCIKLLAKQHPLAKDLRLVTAALKIINDLERIADNAVDIAKIVIRISNEKYMKHLIDIPRMADLTILILKDAIDSYIEENISFANEVSLRDNQIDALFKQIYLELLDYMMEDPKKFAQATHFIFIARYLERVADHATNICEAVIYLVTGEYKDLND</sequence>
<dbReference type="NCBIfam" id="TIGR02135">
    <property type="entry name" value="phoU_full"/>
    <property type="match status" value="1"/>
</dbReference>
<dbReference type="Proteomes" id="UP000196365">
    <property type="component" value="Unassembled WGS sequence"/>
</dbReference>
<keyword evidence="10" id="KW-1185">Reference proteome</keyword>
<proteinExistence type="inferred from homology"/>
<evidence type="ECO:0000256" key="5">
    <source>
        <dbReference type="ARBA" id="ARBA00022490"/>
    </source>
</evidence>